<comment type="subcellular location">
    <subcellularLocation>
        <location evidence="7">Cytoplasm</location>
    </subcellularLocation>
</comment>
<dbReference type="EC" id="4.1.2.4" evidence="7"/>
<dbReference type="GO" id="GO:0009264">
    <property type="term" value="P:deoxyribonucleotide catabolic process"/>
    <property type="evidence" value="ECO:0007669"/>
    <property type="project" value="UniProtKB-UniRule"/>
</dbReference>
<dbReference type="PIRSF" id="PIRSF001357">
    <property type="entry name" value="DeoC"/>
    <property type="match status" value="1"/>
</dbReference>
<dbReference type="Proteomes" id="UP000267250">
    <property type="component" value="Chromosome"/>
</dbReference>
<evidence type="ECO:0000256" key="3">
    <source>
        <dbReference type="ARBA" id="ARBA00023239"/>
    </source>
</evidence>
<evidence type="ECO:0000256" key="7">
    <source>
        <dbReference type="HAMAP-Rule" id="MF_00114"/>
    </source>
</evidence>
<keyword evidence="3 7" id="KW-0456">Lyase</keyword>
<protein>
    <recommendedName>
        <fullName evidence="7">Deoxyribose-phosphate aldolase</fullName>
        <shortName evidence="7">DERA</shortName>
        <ecNumber evidence="7">4.1.2.4</ecNumber>
    </recommendedName>
    <alternativeName>
        <fullName evidence="7">2-deoxy-D-ribose 5-phosphate aldolase</fullName>
    </alternativeName>
    <alternativeName>
        <fullName evidence="7">Phosphodeoxyriboaldolase</fullName>
        <shortName evidence="7">Deoxyriboaldolase</shortName>
    </alternativeName>
</protein>
<dbReference type="SMART" id="SM01133">
    <property type="entry name" value="DeoC"/>
    <property type="match status" value="1"/>
</dbReference>
<dbReference type="AlphaFoldDB" id="A0A3S9SXU1"/>
<keyword evidence="9" id="KW-1185">Reference proteome</keyword>
<evidence type="ECO:0000256" key="1">
    <source>
        <dbReference type="ARBA" id="ARBA00010936"/>
    </source>
</evidence>
<keyword evidence="2 7" id="KW-0963">Cytoplasm</keyword>
<comment type="similarity">
    <text evidence="1 7">Belongs to the DeoC/FbaB aldolase family. DeoC type 1 subfamily.</text>
</comment>
<dbReference type="InterPro" id="IPR011343">
    <property type="entry name" value="DeoC"/>
</dbReference>
<dbReference type="UniPathway" id="UPA00002">
    <property type="reaction ID" value="UER00468"/>
</dbReference>
<dbReference type="GO" id="GO:0016052">
    <property type="term" value="P:carbohydrate catabolic process"/>
    <property type="evidence" value="ECO:0007669"/>
    <property type="project" value="TreeGrafter"/>
</dbReference>
<dbReference type="Gene3D" id="3.20.20.70">
    <property type="entry name" value="Aldolase class I"/>
    <property type="match status" value="1"/>
</dbReference>
<name>A0A3S9SXU1_9FIRM</name>
<feature type="active site" description="Proton donor/acceptor" evidence="7">
    <location>
        <position position="191"/>
    </location>
</feature>
<evidence type="ECO:0000256" key="6">
    <source>
        <dbReference type="ARBA" id="ARBA00056337"/>
    </source>
</evidence>
<reference evidence="8 9" key="1">
    <citation type="submission" date="2016-07" db="EMBL/GenBank/DDBJ databases">
        <title>Genome and transcriptome analysis of iron-reducing fermentative bacteria Anoxybacter fermentans.</title>
        <authorList>
            <person name="Zeng X."/>
            <person name="Shao Z."/>
        </authorList>
    </citation>
    <scope>NUCLEOTIDE SEQUENCE [LARGE SCALE GENOMIC DNA]</scope>
    <source>
        <strain evidence="8 9">DY22613</strain>
    </source>
</reference>
<dbReference type="GO" id="GO:0006018">
    <property type="term" value="P:2-deoxyribose 1-phosphate catabolic process"/>
    <property type="evidence" value="ECO:0007669"/>
    <property type="project" value="UniProtKB-UniRule"/>
</dbReference>
<evidence type="ECO:0000313" key="8">
    <source>
        <dbReference type="EMBL" id="AZR73147.1"/>
    </source>
</evidence>
<dbReference type="KEGG" id="aft:BBF96_06975"/>
<dbReference type="NCBIfam" id="TIGR00126">
    <property type="entry name" value="deoC"/>
    <property type="match status" value="1"/>
</dbReference>
<dbReference type="CDD" id="cd00959">
    <property type="entry name" value="DeoC"/>
    <property type="match status" value="1"/>
</dbReference>
<gene>
    <name evidence="7" type="primary">deoC</name>
    <name evidence="8" type="ORF">BBF96_06975</name>
</gene>
<dbReference type="RefSeq" id="WP_127016481.1">
    <property type="nucleotide sequence ID" value="NZ_CP016379.1"/>
</dbReference>
<dbReference type="HAMAP" id="MF_00114">
    <property type="entry name" value="DeoC_type1"/>
    <property type="match status" value="1"/>
</dbReference>
<organism evidence="8 9">
    <name type="scientific">Anoxybacter fermentans</name>
    <dbReference type="NCBI Taxonomy" id="1323375"/>
    <lineage>
        <taxon>Bacteria</taxon>
        <taxon>Bacillati</taxon>
        <taxon>Bacillota</taxon>
        <taxon>Clostridia</taxon>
        <taxon>Halanaerobiales</taxon>
        <taxon>Anoxybacter</taxon>
    </lineage>
</organism>
<dbReference type="FunFam" id="3.20.20.70:FF:000044">
    <property type="entry name" value="Deoxyribose-phosphate aldolase"/>
    <property type="match status" value="1"/>
</dbReference>
<dbReference type="GO" id="GO:0004139">
    <property type="term" value="F:deoxyribose-phosphate aldolase activity"/>
    <property type="evidence" value="ECO:0007669"/>
    <property type="project" value="UniProtKB-UniRule"/>
</dbReference>
<comment type="caution">
    <text evidence="7">Lacks conserved residue(s) required for the propagation of feature annotation.</text>
</comment>
<dbReference type="EMBL" id="CP016379">
    <property type="protein sequence ID" value="AZR73147.1"/>
    <property type="molecule type" value="Genomic_DNA"/>
</dbReference>
<comment type="pathway">
    <text evidence="7">Carbohydrate degradation; 2-deoxy-D-ribose 1-phosphate degradation; D-glyceraldehyde 3-phosphate and acetaldehyde from 2-deoxy-alpha-D-ribose 1-phosphate: step 2/2.</text>
</comment>
<accession>A0A3S9SXU1</accession>
<dbReference type="InterPro" id="IPR028581">
    <property type="entry name" value="DeoC_typeI"/>
</dbReference>
<dbReference type="InterPro" id="IPR002915">
    <property type="entry name" value="DeoC/FbaB/LacD_aldolase"/>
</dbReference>
<dbReference type="OrthoDB" id="9778711at2"/>
<dbReference type="Pfam" id="PF01791">
    <property type="entry name" value="DeoC"/>
    <property type="match status" value="1"/>
</dbReference>
<dbReference type="GO" id="GO:0005737">
    <property type="term" value="C:cytoplasm"/>
    <property type="evidence" value="ECO:0007669"/>
    <property type="project" value="UniProtKB-SubCell"/>
</dbReference>
<evidence type="ECO:0000256" key="2">
    <source>
        <dbReference type="ARBA" id="ARBA00022490"/>
    </source>
</evidence>
<dbReference type="PANTHER" id="PTHR10889:SF1">
    <property type="entry name" value="DEOXYRIBOSE-PHOSPHATE ALDOLASE"/>
    <property type="match status" value="1"/>
</dbReference>
<evidence type="ECO:0000256" key="5">
    <source>
        <dbReference type="ARBA" id="ARBA00048791"/>
    </source>
</evidence>
<comment type="function">
    <text evidence="6 7">Catalyzes a reversible aldol reaction between acetaldehyde and D-glyceraldehyde 3-phosphate to generate 2-deoxy-D-ribose 5-phosphate.</text>
</comment>
<comment type="catalytic activity">
    <reaction evidence="5 7">
        <text>2-deoxy-D-ribose 5-phosphate = D-glyceraldehyde 3-phosphate + acetaldehyde</text>
        <dbReference type="Rhea" id="RHEA:12821"/>
        <dbReference type="ChEBI" id="CHEBI:15343"/>
        <dbReference type="ChEBI" id="CHEBI:59776"/>
        <dbReference type="ChEBI" id="CHEBI:62877"/>
        <dbReference type="EC" id="4.1.2.4"/>
    </reaction>
</comment>
<keyword evidence="4 7" id="KW-0704">Schiff base</keyword>
<dbReference type="PANTHER" id="PTHR10889">
    <property type="entry name" value="DEOXYRIBOSE-PHOSPHATE ALDOLASE"/>
    <property type="match status" value="1"/>
</dbReference>
<proteinExistence type="inferred from homology"/>
<evidence type="ECO:0000256" key="4">
    <source>
        <dbReference type="ARBA" id="ARBA00023270"/>
    </source>
</evidence>
<dbReference type="SUPFAM" id="SSF51569">
    <property type="entry name" value="Aldolase"/>
    <property type="match status" value="1"/>
</dbReference>
<evidence type="ECO:0000313" key="9">
    <source>
        <dbReference type="Proteomes" id="UP000267250"/>
    </source>
</evidence>
<sequence length="229" mass="24494">MAMKPRDLSKMIDHTLLKPTANVYDIKKLCKEALKYKFASVCVNPIFVPMCVKLLKGSSVKVTTVIGYPLGANTTEAKAFQTRQVVKEGAQEIDMVMNLGAFKSGAFDLVKADIKAVVDAARVSSLGPGALVKVNIECSYLSDEEIIKACTLAVEGGADFVVTSTGFGPYRTTGEHVSLIRKTVGREIGVKASGGIKTFEEAVDMLDAGANRIGTDFGVYIVTGEEEES</sequence>
<feature type="active site" description="Proton donor/acceptor" evidence="7">
    <location>
        <position position="94"/>
    </location>
</feature>
<dbReference type="InterPro" id="IPR013785">
    <property type="entry name" value="Aldolase_TIM"/>
</dbReference>